<dbReference type="AlphaFoldDB" id="A0A6G1JNC0"/>
<evidence type="ECO:0000313" key="2">
    <source>
        <dbReference type="EMBL" id="KAF2691986.1"/>
    </source>
</evidence>
<feature type="region of interest" description="Disordered" evidence="1">
    <location>
        <begin position="242"/>
        <end position="261"/>
    </location>
</feature>
<feature type="compositionally biased region" description="Polar residues" evidence="1">
    <location>
        <begin position="1"/>
        <end position="14"/>
    </location>
</feature>
<proteinExistence type="predicted"/>
<accession>A0A6G1JNC0</accession>
<evidence type="ECO:0000313" key="3">
    <source>
        <dbReference type="Proteomes" id="UP000799291"/>
    </source>
</evidence>
<dbReference type="EMBL" id="MU005569">
    <property type="protein sequence ID" value="KAF2691986.1"/>
    <property type="molecule type" value="Genomic_DNA"/>
</dbReference>
<organism evidence="2 3">
    <name type="scientific">Lentithecium fluviatile CBS 122367</name>
    <dbReference type="NCBI Taxonomy" id="1168545"/>
    <lineage>
        <taxon>Eukaryota</taxon>
        <taxon>Fungi</taxon>
        <taxon>Dikarya</taxon>
        <taxon>Ascomycota</taxon>
        <taxon>Pezizomycotina</taxon>
        <taxon>Dothideomycetes</taxon>
        <taxon>Pleosporomycetidae</taxon>
        <taxon>Pleosporales</taxon>
        <taxon>Massarineae</taxon>
        <taxon>Lentitheciaceae</taxon>
        <taxon>Lentithecium</taxon>
    </lineage>
</organism>
<gene>
    <name evidence="2" type="ORF">K458DRAFT_381816</name>
</gene>
<dbReference type="Proteomes" id="UP000799291">
    <property type="component" value="Unassembled WGS sequence"/>
</dbReference>
<name>A0A6G1JNC0_9PLEO</name>
<protein>
    <submittedName>
        <fullName evidence="2">Uncharacterized protein</fullName>
    </submittedName>
</protein>
<feature type="region of interest" description="Disordered" evidence="1">
    <location>
        <begin position="1"/>
        <end position="20"/>
    </location>
</feature>
<reference evidence="2" key="1">
    <citation type="journal article" date="2020" name="Stud. Mycol.">
        <title>101 Dothideomycetes genomes: a test case for predicting lifestyles and emergence of pathogens.</title>
        <authorList>
            <person name="Haridas S."/>
            <person name="Albert R."/>
            <person name="Binder M."/>
            <person name="Bloem J."/>
            <person name="Labutti K."/>
            <person name="Salamov A."/>
            <person name="Andreopoulos B."/>
            <person name="Baker S."/>
            <person name="Barry K."/>
            <person name="Bills G."/>
            <person name="Bluhm B."/>
            <person name="Cannon C."/>
            <person name="Castanera R."/>
            <person name="Culley D."/>
            <person name="Daum C."/>
            <person name="Ezra D."/>
            <person name="Gonzalez J."/>
            <person name="Henrissat B."/>
            <person name="Kuo A."/>
            <person name="Liang C."/>
            <person name="Lipzen A."/>
            <person name="Lutzoni F."/>
            <person name="Magnuson J."/>
            <person name="Mondo S."/>
            <person name="Nolan M."/>
            <person name="Ohm R."/>
            <person name="Pangilinan J."/>
            <person name="Park H.-J."/>
            <person name="Ramirez L."/>
            <person name="Alfaro M."/>
            <person name="Sun H."/>
            <person name="Tritt A."/>
            <person name="Yoshinaga Y."/>
            <person name="Zwiers L.-H."/>
            <person name="Turgeon B."/>
            <person name="Goodwin S."/>
            <person name="Spatafora J."/>
            <person name="Crous P."/>
            <person name="Grigoriev I."/>
        </authorList>
    </citation>
    <scope>NUCLEOTIDE SEQUENCE</scope>
    <source>
        <strain evidence="2">CBS 122367</strain>
    </source>
</reference>
<evidence type="ECO:0000256" key="1">
    <source>
        <dbReference type="SAM" id="MobiDB-lite"/>
    </source>
</evidence>
<keyword evidence="3" id="KW-1185">Reference proteome</keyword>
<sequence length="261" mass="28127">MSSSWFSTAGTTLDSIEDGGSAPRLESLETQVCCLAWIRDQDLNSCEKVAGRENDGIADGILDAELGSPSRLPNPASKSEIMPATGSWAVVDGIVGERRETSDIELTLEDEELGVTRRLPKPAPRSETTPAIRFRVVLAGGVEEPEVIVANTEDAVDSIPDALLNNVAPPRRLPKPTPIFDVTEITTFWLLEAAGIGEVDPRLIGDAEDMIGVEAIRLETQQTQKLQLAKATSLPRLKSAESTLPAKRFAKPKTLGTKKCQ</sequence>